<evidence type="ECO:0000313" key="11">
    <source>
        <dbReference type="EMBL" id="RZS71590.1"/>
    </source>
</evidence>
<dbReference type="InterPro" id="IPR051048">
    <property type="entry name" value="Peptidase_S8/S53_subtilisin"/>
</dbReference>
<keyword evidence="4" id="KW-0720">Serine protease</keyword>
<evidence type="ECO:0000259" key="9">
    <source>
        <dbReference type="Pfam" id="PF19081"/>
    </source>
</evidence>
<dbReference type="InterPro" id="IPR036852">
    <property type="entry name" value="Peptidase_S8/S53_dom_sf"/>
</dbReference>
<proteinExistence type="inferred from homology"/>
<dbReference type="EMBL" id="SGXA01000002">
    <property type="protein sequence ID" value="RZS71590.1"/>
    <property type="molecule type" value="Genomic_DNA"/>
</dbReference>
<dbReference type="AlphaFoldDB" id="A0A4Q7MWY9"/>
<dbReference type="Pfam" id="PF20009">
    <property type="entry name" value="GEVED"/>
    <property type="match status" value="1"/>
</dbReference>
<dbReference type="OrthoDB" id="9792152at2"/>
<dbReference type="PANTHER" id="PTHR43399:SF4">
    <property type="entry name" value="CELL WALL-ASSOCIATED PROTEASE"/>
    <property type="match status" value="1"/>
</dbReference>
<dbReference type="InterPro" id="IPR023828">
    <property type="entry name" value="Peptidase_S8_Ser-AS"/>
</dbReference>
<feature type="chain" id="PRO_5020684124" evidence="6">
    <location>
        <begin position="22"/>
        <end position="1268"/>
    </location>
</feature>
<dbReference type="InterPro" id="IPR000209">
    <property type="entry name" value="Peptidase_S8/S53_dom"/>
</dbReference>
<dbReference type="PANTHER" id="PTHR43399">
    <property type="entry name" value="SUBTILISIN-RELATED"/>
    <property type="match status" value="1"/>
</dbReference>
<dbReference type="NCBIfam" id="TIGR04183">
    <property type="entry name" value="Por_Secre_tail"/>
    <property type="match status" value="1"/>
</dbReference>
<dbReference type="PROSITE" id="PS51892">
    <property type="entry name" value="SUBTILASE"/>
    <property type="match status" value="1"/>
</dbReference>
<gene>
    <name evidence="11" type="ORF">EV199_3495</name>
</gene>
<feature type="domain" description="Secretion system C-terminal sorting" evidence="8">
    <location>
        <begin position="1192"/>
        <end position="1267"/>
    </location>
</feature>
<comment type="caution">
    <text evidence="5">Lacks conserved residue(s) required for the propagation of feature annotation.</text>
</comment>
<evidence type="ECO:0000256" key="4">
    <source>
        <dbReference type="ARBA" id="ARBA00022825"/>
    </source>
</evidence>
<comment type="similarity">
    <text evidence="1 5">Belongs to the peptidase S8 family.</text>
</comment>
<evidence type="ECO:0000259" key="8">
    <source>
        <dbReference type="Pfam" id="PF18962"/>
    </source>
</evidence>
<name>A0A4Q7MWY9_9BACT</name>
<feature type="domain" description="GEVED" evidence="10">
    <location>
        <begin position="655"/>
        <end position="735"/>
    </location>
</feature>
<dbReference type="SUPFAM" id="SSF52743">
    <property type="entry name" value="Subtilisin-like"/>
    <property type="match status" value="1"/>
</dbReference>
<accession>A0A4Q7MWY9</accession>
<dbReference type="CDD" id="cd04842">
    <property type="entry name" value="Peptidases_S8_Kp43_protease"/>
    <property type="match status" value="1"/>
</dbReference>
<dbReference type="Gene3D" id="2.60.120.380">
    <property type="match status" value="1"/>
</dbReference>
<evidence type="ECO:0000256" key="3">
    <source>
        <dbReference type="ARBA" id="ARBA00022801"/>
    </source>
</evidence>
<dbReference type="InterPro" id="IPR044023">
    <property type="entry name" value="Ig_7"/>
</dbReference>
<feature type="signal peptide" evidence="6">
    <location>
        <begin position="1"/>
        <end position="21"/>
    </location>
</feature>
<dbReference type="InterPro" id="IPR045474">
    <property type="entry name" value="GEVED"/>
</dbReference>
<evidence type="ECO:0000313" key="12">
    <source>
        <dbReference type="Proteomes" id="UP000293874"/>
    </source>
</evidence>
<dbReference type="InterPro" id="IPR008979">
    <property type="entry name" value="Galactose-bd-like_sf"/>
</dbReference>
<protein>
    <submittedName>
        <fullName evidence="11">Putative secreted protein (Por secretion system target)</fullName>
    </submittedName>
</protein>
<dbReference type="InterPro" id="IPR034058">
    <property type="entry name" value="TagA/B/C/D_pept_dom"/>
</dbReference>
<dbReference type="Proteomes" id="UP000293874">
    <property type="component" value="Unassembled WGS sequence"/>
</dbReference>
<dbReference type="Gene3D" id="3.40.50.200">
    <property type="entry name" value="Peptidase S8/S53 domain"/>
    <property type="match status" value="1"/>
</dbReference>
<keyword evidence="6" id="KW-0732">Signal</keyword>
<evidence type="ECO:0000256" key="2">
    <source>
        <dbReference type="ARBA" id="ARBA00022670"/>
    </source>
</evidence>
<dbReference type="GO" id="GO:0006508">
    <property type="term" value="P:proteolysis"/>
    <property type="evidence" value="ECO:0007669"/>
    <property type="project" value="UniProtKB-KW"/>
</dbReference>
<comment type="caution">
    <text evidence="11">The sequence shown here is derived from an EMBL/GenBank/DDBJ whole genome shotgun (WGS) entry which is preliminary data.</text>
</comment>
<dbReference type="GO" id="GO:0004252">
    <property type="term" value="F:serine-type endopeptidase activity"/>
    <property type="evidence" value="ECO:0007669"/>
    <property type="project" value="InterPro"/>
</dbReference>
<dbReference type="SUPFAM" id="SSF49785">
    <property type="entry name" value="Galactose-binding domain-like"/>
    <property type="match status" value="1"/>
</dbReference>
<organism evidence="11 12">
    <name type="scientific">Pseudobacter ginsenosidimutans</name>
    <dbReference type="NCBI Taxonomy" id="661488"/>
    <lineage>
        <taxon>Bacteria</taxon>
        <taxon>Pseudomonadati</taxon>
        <taxon>Bacteroidota</taxon>
        <taxon>Chitinophagia</taxon>
        <taxon>Chitinophagales</taxon>
        <taxon>Chitinophagaceae</taxon>
        <taxon>Pseudobacter</taxon>
    </lineage>
</organism>
<dbReference type="Pfam" id="PF00082">
    <property type="entry name" value="Peptidase_S8"/>
    <property type="match status" value="1"/>
</dbReference>
<dbReference type="Pfam" id="PF18962">
    <property type="entry name" value="Por_Secre_tail"/>
    <property type="match status" value="1"/>
</dbReference>
<evidence type="ECO:0000256" key="6">
    <source>
        <dbReference type="SAM" id="SignalP"/>
    </source>
</evidence>
<evidence type="ECO:0000256" key="1">
    <source>
        <dbReference type="ARBA" id="ARBA00011073"/>
    </source>
</evidence>
<evidence type="ECO:0000259" key="7">
    <source>
        <dbReference type="Pfam" id="PF00082"/>
    </source>
</evidence>
<feature type="domain" description="Peptidase S8/S53" evidence="7">
    <location>
        <begin position="143"/>
        <end position="431"/>
    </location>
</feature>
<sequence length="1268" mass="135340">MPRNKFTLLVIVLLTSGQAFSQTRTQTDLLQKAGEQQAAKERSGYDRLQKLAAQKNWPVSVSRKNGGIALLTGTDRYGNPVYLTTESNQVAAATIGTNKLWEGGSLGLTLSGNSNAVKNKMGLWDGGKVLATHVELAGRITNIDNTANSDHATHVAGTMMAKGENPAAKGMAYKMQSMNAYDFNNHISEMLNAATTLLVSNHSYGERAGWEYNETQSRWEFWGPFNQNEDPRFGMYTDETQMWDSIAYNAPYYLIVKSSGNKRDENGPAIGAEAWRYNSSNDMTKITGGRPSGISSNNGYDIISSYGTAKNILTVGAVNPIPTGYSSASNVVMSSFSSWGPTDDGRIKPDVVADGVGLTSSIAAANNAYATYSGTSMATPNVTGSLLLLQEYYVQLHPGTFMRAATLKGLTIHTADEAGPNPGPDYMFGWGLVNVAKAALVIKDDNSIPKKQVIREETLNNGDTYTFPVIASGSGPLVVTISWTDPKGSIQGANALNDATPKLVHDLDLRVTQATNTFSPWILNPTNRPAAATTGDNKLDNVEKIEIANPVPGQTYTIKVTHKGTLERGSQAFSLIVSGVGGTAACATSAPSDANGARINAIKISNLNFTASNTSACTQYVNNTSSIASVETGTTYPTTLTVGTCGGENLPAIAFKVFADVNSNGTFDASELLYTGNAVTPGTPTHTFNFSLPLPSGITTGQSILTRIVLSETSNAAGITACTGYTKGETHDFILKVITPSKEVGVSEIISPFDDDCATGPQHVSIRIRNTGTQDQSNVPFTLKITKGGVAVLNTTGSFPGVVKPESDVVYTVQTPFTPEAGATYEIEAATTLANDQDASNNKTVATINMAQASTNPTGAQAEICNSNIVNFKTTNSANDLYFWYDASNATTPIAAGSKTTSNVITAGKKYFVEKNSANIKVGPATNGTLNTTGAYRPNNLYWMTFTNTAPVMIESVKLYISKVNTSRKVSVLIGKNLKYENDQLSVTPEAITEIDVYSTHPTPGSTTYSASDNGAVFQVNLPVTTTGTHGIMIYQEEDNANAATFFGNTNLTTNPYPTGVNGVFTLTGNINSQLPSNDAAKFYYVFYDMKLRFINCASAGRTEVTATEAAAPTISVSNNKLVSSAATGNQWYNGNAIIVGATDKDYTPNTSGKYKVIVTNSFGCALTSNEIDFVVTSIPNIDPSAIGLRVLPNPSSGRFVTDFTVTRKADLNITILNTLGQKVFENNYPGFVGRFNKTIEASHLTTGVYMLRIQHDNKSYLTKLLIR</sequence>
<dbReference type="InterPro" id="IPR015500">
    <property type="entry name" value="Peptidase_S8_subtilisin-rel"/>
</dbReference>
<keyword evidence="2" id="KW-0645">Protease</keyword>
<dbReference type="RefSeq" id="WP_130542078.1">
    <property type="nucleotide sequence ID" value="NZ_CP042431.1"/>
</dbReference>
<dbReference type="PRINTS" id="PR00723">
    <property type="entry name" value="SUBTILISIN"/>
</dbReference>
<dbReference type="Pfam" id="PF19081">
    <property type="entry name" value="Ig_7"/>
    <property type="match status" value="1"/>
</dbReference>
<keyword evidence="12" id="KW-1185">Reference proteome</keyword>
<keyword evidence="3" id="KW-0378">Hydrolase</keyword>
<dbReference type="PROSITE" id="PS00138">
    <property type="entry name" value="SUBTILASE_SER"/>
    <property type="match status" value="1"/>
</dbReference>
<evidence type="ECO:0000256" key="5">
    <source>
        <dbReference type="PROSITE-ProRule" id="PRU01240"/>
    </source>
</evidence>
<feature type="domain" description="Ig-like" evidence="9">
    <location>
        <begin position="857"/>
        <end position="919"/>
    </location>
</feature>
<evidence type="ECO:0000259" key="10">
    <source>
        <dbReference type="Pfam" id="PF20009"/>
    </source>
</evidence>
<dbReference type="InterPro" id="IPR026444">
    <property type="entry name" value="Secre_tail"/>
</dbReference>
<reference evidence="11 12" key="1">
    <citation type="submission" date="2019-02" db="EMBL/GenBank/DDBJ databases">
        <title>Genomic Encyclopedia of Type Strains, Phase IV (KMG-IV): sequencing the most valuable type-strain genomes for metagenomic binning, comparative biology and taxonomic classification.</title>
        <authorList>
            <person name="Goeker M."/>
        </authorList>
    </citation>
    <scope>NUCLEOTIDE SEQUENCE [LARGE SCALE GENOMIC DNA]</scope>
    <source>
        <strain evidence="11 12">DSM 18116</strain>
    </source>
</reference>